<dbReference type="EMBL" id="JAADJZ010000024">
    <property type="protein sequence ID" value="KAF2867271.1"/>
    <property type="molecule type" value="Genomic_DNA"/>
</dbReference>
<name>A0A7C8I3U6_9PLEO</name>
<accession>A0A7C8I3U6</accession>
<protein>
    <submittedName>
        <fullName evidence="2">Uncharacterized protein</fullName>
    </submittedName>
</protein>
<reference evidence="2 3" key="1">
    <citation type="submission" date="2020-01" db="EMBL/GenBank/DDBJ databases">
        <authorList>
            <consortium name="DOE Joint Genome Institute"/>
            <person name="Haridas S."/>
            <person name="Albert R."/>
            <person name="Binder M."/>
            <person name="Bloem J."/>
            <person name="Labutti K."/>
            <person name="Salamov A."/>
            <person name="Andreopoulos B."/>
            <person name="Baker S.E."/>
            <person name="Barry K."/>
            <person name="Bills G."/>
            <person name="Bluhm B.H."/>
            <person name="Cannon C."/>
            <person name="Castanera R."/>
            <person name="Culley D.E."/>
            <person name="Daum C."/>
            <person name="Ezra D."/>
            <person name="Gonzalez J.B."/>
            <person name="Henrissat B."/>
            <person name="Kuo A."/>
            <person name="Liang C."/>
            <person name="Lipzen A."/>
            <person name="Lutzoni F."/>
            <person name="Magnuson J."/>
            <person name="Mondo S."/>
            <person name="Nolan M."/>
            <person name="Ohm R."/>
            <person name="Pangilinan J."/>
            <person name="Park H.-J.H."/>
            <person name="Ramirez L."/>
            <person name="Alfaro M."/>
            <person name="Sun H."/>
            <person name="Tritt A."/>
            <person name="Yoshinaga Y."/>
            <person name="Zwiers L.-H.L."/>
            <person name="Turgeon B.G."/>
            <person name="Goodwin S.B."/>
            <person name="Spatafora J.W."/>
            <person name="Crous P.W."/>
            <person name="Grigoriev I.V."/>
        </authorList>
    </citation>
    <scope>NUCLEOTIDE SEQUENCE [LARGE SCALE GENOMIC DNA]</scope>
    <source>
        <strain evidence="2 3">CBS 611.86</strain>
    </source>
</reference>
<comment type="caution">
    <text evidence="2">The sequence shown here is derived from an EMBL/GenBank/DDBJ whole genome shotgun (WGS) entry which is preliminary data.</text>
</comment>
<evidence type="ECO:0000313" key="3">
    <source>
        <dbReference type="Proteomes" id="UP000481861"/>
    </source>
</evidence>
<feature type="compositionally biased region" description="Low complexity" evidence="1">
    <location>
        <begin position="43"/>
        <end position="53"/>
    </location>
</feature>
<feature type="region of interest" description="Disordered" evidence="1">
    <location>
        <begin position="43"/>
        <end position="62"/>
    </location>
</feature>
<evidence type="ECO:0000256" key="1">
    <source>
        <dbReference type="SAM" id="MobiDB-lite"/>
    </source>
</evidence>
<dbReference type="Proteomes" id="UP000481861">
    <property type="component" value="Unassembled WGS sequence"/>
</dbReference>
<gene>
    <name evidence="2" type="ORF">BDV95DRAFT_188913</name>
</gene>
<proteinExistence type="predicted"/>
<evidence type="ECO:0000313" key="2">
    <source>
        <dbReference type="EMBL" id="KAF2867271.1"/>
    </source>
</evidence>
<organism evidence="2 3">
    <name type="scientific">Massariosphaeria phaeospora</name>
    <dbReference type="NCBI Taxonomy" id="100035"/>
    <lineage>
        <taxon>Eukaryota</taxon>
        <taxon>Fungi</taxon>
        <taxon>Dikarya</taxon>
        <taxon>Ascomycota</taxon>
        <taxon>Pezizomycotina</taxon>
        <taxon>Dothideomycetes</taxon>
        <taxon>Pleosporomycetidae</taxon>
        <taxon>Pleosporales</taxon>
        <taxon>Pleosporales incertae sedis</taxon>
        <taxon>Massariosphaeria</taxon>
    </lineage>
</organism>
<sequence length="160" mass="18273">MVHILYNAAKTLFVNTTFSRVSLQVECSCNKVIFHRITSYSRTTTTSTTTTHVPTHHHPNPQYHLQNPQISSFPRPNPVYYSPTNMNHLPLHPNPAPKPPSHHDQKKSINTCMHTCTHARTPKNSPPTTPSRSHRSPMARSLARQSAGRPSTQRYRKYQM</sequence>
<dbReference type="AlphaFoldDB" id="A0A7C8I3U6"/>
<keyword evidence="3" id="KW-1185">Reference proteome</keyword>
<feature type="region of interest" description="Disordered" evidence="1">
    <location>
        <begin position="85"/>
        <end position="160"/>
    </location>
</feature>